<keyword evidence="2" id="KW-1185">Reference proteome</keyword>
<evidence type="ECO:0008006" key="3">
    <source>
        <dbReference type="Google" id="ProtNLM"/>
    </source>
</evidence>
<dbReference type="InterPro" id="IPR027612">
    <property type="entry name" value="Put_MTase_LIC12133"/>
</dbReference>
<dbReference type="EMBL" id="BMGG01000005">
    <property type="protein sequence ID" value="GGC71899.1"/>
    <property type="molecule type" value="Genomic_DNA"/>
</dbReference>
<evidence type="ECO:0000313" key="1">
    <source>
        <dbReference type="EMBL" id="GGC71899.1"/>
    </source>
</evidence>
<evidence type="ECO:0000313" key="2">
    <source>
        <dbReference type="Proteomes" id="UP000637002"/>
    </source>
</evidence>
<dbReference type="Proteomes" id="UP000637002">
    <property type="component" value="Unassembled WGS sequence"/>
</dbReference>
<organism evidence="1 2">
    <name type="scientific">Chelatococcus reniformis</name>
    <dbReference type="NCBI Taxonomy" id="1494448"/>
    <lineage>
        <taxon>Bacteria</taxon>
        <taxon>Pseudomonadati</taxon>
        <taxon>Pseudomonadota</taxon>
        <taxon>Alphaproteobacteria</taxon>
        <taxon>Hyphomicrobiales</taxon>
        <taxon>Chelatococcaceae</taxon>
        <taxon>Chelatococcus</taxon>
    </lineage>
</organism>
<dbReference type="SUPFAM" id="SSF53335">
    <property type="entry name" value="S-adenosyl-L-methionine-dependent methyltransferases"/>
    <property type="match status" value="1"/>
</dbReference>
<dbReference type="RefSeq" id="WP_188610246.1">
    <property type="nucleotide sequence ID" value="NZ_BMGG01000005.1"/>
</dbReference>
<dbReference type="InterPro" id="IPR029063">
    <property type="entry name" value="SAM-dependent_MTases_sf"/>
</dbReference>
<protein>
    <recommendedName>
        <fullName evidence="3">Methyltransferase, TIGR04325 family</fullName>
    </recommendedName>
</protein>
<reference evidence="1" key="1">
    <citation type="journal article" date="2014" name="Int. J. Syst. Evol. Microbiol.">
        <title>Complete genome sequence of Corynebacterium casei LMG S-19264T (=DSM 44701T), isolated from a smear-ripened cheese.</title>
        <authorList>
            <consortium name="US DOE Joint Genome Institute (JGI-PGF)"/>
            <person name="Walter F."/>
            <person name="Albersmeier A."/>
            <person name="Kalinowski J."/>
            <person name="Ruckert C."/>
        </authorList>
    </citation>
    <scope>NUCLEOTIDE SEQUENCE</scope>
    <source>
        <strain evidence="1">CGMCC 1.12919</strain>
    </source>
</reference>
<gene>
    <name evidence="1" type="ORF">GCM10010994_32930</name>
</gene>
<proteinExistence type="predicted"/>
<dbReference type="NCBIfam" id="TIGR04325">
    <property type="entry name" value="MTase_LIC12133"/>
    <property type="match status" value="1"/>
</dbReference>
<comment type="caution">
    <text evidence="1">The sequence shown here is derived from an EMBL/GenBank/DDBJ whole genome shotgun (WGS) entry which is preliminary data.</text>
</comment>
<sequence length="321" mass="35765">MNRLLKALLCHSVFGAWLRRLPFAQRLYARIVWSRRMNLMFGVFDSFGEAEAFAAGFGKVGWNDAALAKVLVEGTRPAASPAPPKVLQTSQFAVMLWLMKLLHSRGTVTDLGGAGGGFYELCVQYGLLDRLTRWHVVDMPEVVKRGNERHRALGSSKISFGTDLKAAPRADILLALGSLQCMADPLGERGPGILEGVRASSDVVLINKVPLIDGDDVWTAQNYLSSASPYRLFNRRKFFAYFERHGYRVVDRWAVPELAIEIPFHPERVMTELEGFCFMHDSAIADGSLTSRRPSRSAKPATARRLHCQQKARQSLLHLGP</sequence>
<dbReference type="AlphaFoldDB" id="A0A916UFK2"/>
<reference evidence="1" key="2">
    <citation type="submission" date="2020-09" db="EMBL/GenBank/DDBJ databases">
        <authorList>
            <person name="Sun Q."/>
            <person name="Zhou Y."/>
        </authorList>
    </citation>
    <scope>NUCLEOTIDE SEQUENCE</scope>
    <source>
        <strain evidence="1">CGMCC 1.12919</strain>
    </source>
</reference>
<accession>A0A916UFK2</accession>
<name>A0A916UFK2_9HYPH</name>